<dbReference type="EMBL" id="BART01035908">
    <property type="protein sequence ID" value="GAH06162.1"/>
    <property type="molecule type" value="Genomic_DNA"/>
</dbReference>
<dbReference type="AlphaFoldDB" id="X1CET6"/>
<comment type="caution">
    <text evidence="2">The sequence shown here is derived from an EMBL/GenBank/DDBJ whole genome shotgun (WGS) entry which is preliminary data.</text>
</comment>
<dbReference type="GO" id="GO:0030170">
    <property type="term" value="F:pyridoxal phosphate binding"/>
    <property type="evidence" value="ECO:0007669"/>
    <property type="project" value="InterPro"/>
</dbReference>
<dbReference type="PANTHER" id="PTHR36930">
    <property type="entry name" value="METAL-SULFUR CLUSTER BIOSYNTHESIS PROTEINS YUAD-RELATED"/>
    <property type="match status" value="1"/>
</dbReference>
<dbReference type="InterPro" id="IPR052716">
    <property type="entry name" value="MOSC_domain"/>
</dbReference>
<feature type="domain" description="MOSC" evidence="1">
    <location>
        <begin position="2"/>
        <end position="134"/>
    </location>
</feature>
<name>X1CET6_9ZZZZ</name>
<accession>X1CET6</accession>
<reference evidence="2" key="1">
    <citation type="journal article" date="2014" name="Front. Microbiol.">
        <title>High frequency of phylogenetically diverse reductive dehalogenase-homologous genes in deep subseafloor sedimentary metagenomes.</title>
        <authorList>
            <person name="Kawai M."/>
            <person name="Futagami T."/>
            <person name="Toyoda A."/>
            <person name="Takaki Y."/>
            <person name="Nishi S."/>
            <person name="Hori S."/>
            <person name="Arai W."/>
            <person name="Tsubouchi T."/>
            <person name="Morono Y."/>
            <person name="Uchiyama I."/>
            <person name="Ito T."/>
            <person name="Fujiyama A."/>
            <person name="Inagaki F."/>
            <person name="Takami H."/>
        </authorList>
    </citation>
    <scope>NUCLEOTIDE SEQUENCE</scope>
    <source>
        <strain evidence="2">Expedition CK06-06</strain>
    </source>
</reference>
<organism evidence="2">
    <name type="scientific">marine sediment metagenome</name>
    <dbReference type="NCBI Taxonomy" id="412755"/>
    <lineage>
        <taxon>unclassified sequences</taxon>
        <taxon>metagenomes</taxon>
        <taxon>ecological metagenomes</taxon>
    </lineage>
</organism>
<dbReference type="InterPro" id="IPR005302">
    <property type="entry name" value="MoCF_Sase_C"/>
</dbReference>
<dbReference type="PANTHER" id="PTHR36930:SF1">
    <property type="entry name" value="MOSC DOMAIN-CONTAINING PROTEIN"/>
    <property type="match status" value="1"/>
</dbReference>
<evidence type="ECO:0000259" key="1">
    <source>
        <dbReference type="PROSITE" id="PS51340"/>
    </source>
</evidence>
<dbReference type="InterPro" id="IPR011037">
    <property type="entry name" value="Pyrv_Knase-like_insert_dom_sf"/>
</dbReference>
<sequence length="146" mass="15814">MEELQAGSLSIERGLEGDHKGAKFPRRQITVMSIEAWQATNAELANLGGLALLPWTTRRANFLVEGVELPRAKGGLLKIGPVELEVTDQTVPCGRMDEAHKGLLKALHPDWRGGVTCRVVRGGIVEIGEAVEVLLSPPEHRINLPG</sequence>
<proteinExistence type="predicted"/>
<gene>
    <name evidence="2" type="ORF">S01H4_60777</name>
</gene>
<dbReference type="Gene3D" id="2.40.33.20">
    <property type="entry name" value="PK beta-barrel domain-like"/>
    <property type="match status" value="1"/>
</dbReference>
<dbReference type="PROSITE" id="PS51340">
    <property type="entry name" value="MOSC"/>
    <property type="match status" value="1"/>
</dbReference>
<dbReference type="Pfam" id="PF03473">
    <property type="entry name" value="MOSC"/>
    <property type="match status" value="1"/>
</dbReference>
<protein>
    <recommendedName>
        <fullName evidence="1">MOSC domain-containing protein</fullName>
    </recommendedName>
</protein>
<dbReference type="GO" id="GO:0030151">
    <property type="term" value="F:molybdenum ion binding"/>
    <property type="evidence" value="ECO:0007669"/>
    <property type="project" value="InterPro"/>
</dbReference>
<dbReference type="SUPFAM" id="SSF50800">
    <property type="entry name" value="PK beta-barrel domain-like"/>
    <property type="match status" value="1"/>
</dbReference>
<dbReference type="GO" id="GO:0003824">
    <property type="term" value="F:catalytic activity"/>
    <property type="evidence" value="ECO:0007669"/>
    <property type="project" value="InterPro"/>
</dbReference>
<evidence type="ECO:0000313" key="2">
    <source>
        <dbReference type="EMBL" id="GAH06162.1"/>
    </source>
</evidence>